<gene>
    <name evidence="5" type="ORF">HKI87_01g01180</name>
</gene>
<dbReference type="Pfam" id="PF00400">
    <property type="entry name" value="WD40"/>
    <property type="match status" value="3"/>
</dbReference>
<feature type="compositionally biased region" description="Basic residues" evidence="4">
    <location>
        <begin position="1067"/>
        <end position="1081"/>
    </location>
</feature>
<keyword evidence="6" id="KW-1185">Reference proteome</keyword>
<keyword evidence="2" id="KW-0677">Repeat</keyword>
<sequence>MAQSSPTRSPTKTPGSPVKLVSSLRRSRKLEKEKSARRRIPGGSDGKGSGVPDLQEKKKEEPTFGAEVRCPANFIYRHCFSSSFDIVSLCCNDAREQVLCSDNHKLYLWSTRTRELLHSAPLPPDSTTDSLFYNRFHDVYYAVRNRRRLLIFYASGSRILQEMTFVDAHVRPILCVCHAPKQNLVLTTGVESVIKVWKTELTVRKQGGKVQYKSVEITKSDDLDVPAGTGGEWLRDMLYDPIHARIFAVQEVNIQVWNVETGFLMYVLMNVHDMPITCIAFREGTKHLFTASMDKTIKIWDVKESELRLVETLLGHNAPVKSICIHEETSSLFSVDNHGCLKRWHLSDFEEWDSLQLPQFSGGNSDYDEIIQDRDDISSVPPAEGKGGSRFVVSDTEPLNVLSKGMAMVSQIAQGASGGLPLFIAFGQNVALVEYHTSTRFLSSCSHPVIRFQILQEDELRKSLYKGKKKKGGVPVSVLCKGSTIHMMYTAVGHDSKLLAPKAPLVGADVTKGDGTNTKGHLAEISTLICHKSTGRIIVGWSSGHTSIVDVGNGQTIQFIESNENDSSAITAMEFIVRGNARRLQKTKSFNTHNVSIGGGLKGLMAANKWKKNFQKQVIILGTEEGTIILHQLPMSQFKPEVHKAHAKRVMFLEHVISGRQFIISAGMEGVIKIWHLHDKAAQSRAAGISGISTQAQKSGLLLVTALRSISSAALTCFTLNSFAAKQSRRDPVEVAVGLQDGNVEFWRLHLSRLGGRRDVMTGMLSSDPAIACALHKRALTSICVHQSSSIYASSSEDFSVIIWKVLRGKHLQQLVEIPFRMAPTQIAFINEKYDMLVAFGRFLCVTQPTRIADFEKEVFSKDKEIVHEASDEEEDPVTVEERSRALMSQIERLPPLSSDKVRMFTSNSKVANDLHRKRQEVKNLQRRKEDVVQPKRQTVNRRAGRRRSIFTLPDVSLARQARRGSFFNVNPTASNNPEDDPLGLNFASALQTTYLKYQETDLDHLKKAVIIPQGAKKLADSFLSADLEEKPESMYWTEIREAVSETNFTHTFPKKLMIDMQEKKKTNTKKKKKRRRAKKKKEFESGLVDRWKTLLNSEIMPSIQDRR</sequence>
<protein>
    <submittedName>
        <fullName evidence="5">Uncharacterized protein</fullName>
    </submittedName>
</protein>
<dbReference type="InterPro" id="IPR019775">
    <property type="entry name" value="WD40_repeat_CS"/>
</dbReference>
<dbReference type="PROSITE" id="PS50082">
    <property type="entry name" value="WD_REPEATS_2"/>
    <property type="match status" value="3"/>
</dbReference>
<feature type="region of interest" description="Disordered" evidence="4">
    <location>
        <begin position="1062"/>
        <end position="1085"/>
    </location>
</feature>
<dbReference type="Gene3D" id="2.130.10.10">
    <property type="entry name" value="YVTN repeat-like/Quinoprotein amine dehydrogenase"/>
    <property type="match status" value="4"/>
</dbReference>
<dbReference type="SMART" id="SM00320">
    <property type="entry name" value="WD40"/>
    <property type="match status" value="6"/>
</dbReference>
<feature type="compositionally biased region" description="Basic residues" evidence="4">
    <location>
        <begin position="25"/>
        <end position="40"/>
    </location>
</feature>
<dbReference type="InterPro" id="IPR036322">
    <property type="entry name" value="WD40_repeat_dom_sf"/>
</dbReference>
<evidence type="ECO:0000256" key="1">
    <source>
        <dbReference type="ARBA" id="ARBA00022574"/>
    </source>
</evidence>
<dbReference type="PROSITE" id="PS00678">
    <property type="entry name" value="WD_REPEATS_1"/>
    <property type="match status" value="1"/>
</dbReference>
<feature type="compositionally biased region" description="Basic and acidic residues" evidence="4">
    <location>
        <begin position="924"/>
        <end position="934"/>
    </location>
</feature>
<feature type="region of interest" description="Disordered" evidence="4">
    <location>
        <begin position="924"/>
        <end position="943"/>
    </location>
</feature>
<organism evidence="5 6">
    <name type="scientific">Chloropicon roscoffensis</name>
    <dbReference type="NCBI Taxonomy" id="1461544"/>
    <lineage>
        <taxon>Eukaryota</taxon>
        <taxon>Viridiplantae</taxon>
        <taxon>Chlorophyta</taxon>
        <taxon>Chloropicophyceae</taxon>
        <taxon>Chloropicales</taxon>
        <taxon>Chloropicaceae</taxon>
        <taxon>Chloropicon</taxon>
    </lineage>
</organism>
<dbReference type="InterPro" id="IPR001680">
    <property type="entry name" value="WD40_rpt"/>
</dbReference>
<dbReference type="InterPro" id="IPR015943">
    <property type="entry name" value="WD40/YVTN_repeat-like_dom_sf"/>
</dbReference>
<evidence type="ECO:0000256" key="2">
    <source>
        <dbReference type="ARBA" id="ARBA00022737"/>
    </source>
</evidence>
<proteinExistence type="predicted"/>
<dbReference type="PROSITE" id="PS50294">
    <property type="entry name" value="WD_REPEATS_REGION"/>
    <property type="match status" value="1"/>
</dbReference>
<evidence type="ECO:0000313" key="6">
    <source>
        <dbReference type="Proteomes" id="UP001472866"/>
    </source>
</evidence>
<evidence type="ECO:0000313" key="5">
    <source>
        <dbReference type="EMBL" id="WZN58594.1"/>
    </source>
</evidence>
<dbReference type="Proteomes" id="UP001472866">
    <property type="component" value="Chromosome 01"/>
</dbReference>
<dbReference type="AlphaFoldDB" id="A0AAX4NYF8"/>
<feature type="compositionally biased region" description="Polar residues" evidence="4">
    <location>
        <begin position="1"/>
        <end position="14"/>
    </location>
</feature>
<dbReference type="EMBL" id="CP151501">
    <property type="protein sequence ID" value="WZN58594.1"/>
    <property type="molecule type" value="Genomic_DNA"/>
</dbReference>
<keyword evidence="1 3" id="KW-0853">WD repeat</keyword>
<evidence type="ECO:0000256" key="3">
    <source>
        <dbReference type="PROSITE-ProRule" id="PRU00221"/>
    </source>
</evidence>
<reference evidence="5 6" key="1">
    <citation type="submission" date="2024-03" db="EMBL/GenBank/DDBJ databases">
        <title>Complete genome sequence of the green alga Chloropicon roscoffensis RCC1871.</title>
        <authorList>
            <person name="Lemieux C."/>
            <person name="Pombert J.-F."/>
            <person name="Otis C."/>
            <person name="Turmel M."/>
        </authorList>
    </citation>
    <scope>NUCLEOTIDE SEQUENCE [LARGE SCALE GENOMIC DNA]</scope>
    <source>
        <strain evidence="5 6">RCC1871</strain>
    </source>
</reference>
<name>A0AAX4NYF8_9CHLO</name>
<feature type="repeat" description="WD" evidence="3">
    <location>
        <begin position="269"/>
        <end position="310"/>
    </location>
</feature>
<evidence type="ECO:0000256" key="4">
    <source>
        <dbReference type="SAM" id="MobiDB-lite"/>
    </source>
</evidence>
<feature type="region of interest" description="Disordered" evidence="4">
    <location>
        <begin position="1"/>
        <end position="62"/>
    </location>
</feature>
<dbReference type="SUPFAM" id="SSF75011">
    <property type="entry name" value="3-carboxy-cis,cis-mucoante lactonizing enzyme"/>
    <property type="match status" value="1"/>
</dbReference>
<feature type="repeat" description="WD" evidence="3">
    <location>
        <begin position="773"/>
        <end position="814"/>
    </location>
</feature>
<dbReference type="PANTHER" id="PTHR45532">
    <property type="entry name" value="WD REPEAT-CONTAINING PROTEIN 97"/>
    <property type="match status" value="1"/>
</dbReference>
<accession>A0AAX4NYF8</accession>
<dbReference type="SUPFAM" id="SSF50978">
    <property type="entry name" value="WD40 repeat-like"/>
    <property type="match status" value="1"/>
</dbReference>
<feature type="repeat" description="WD" evidence="3">
    <location>
        <begin position="166"/>
        <end position="200"/>
    </location>
</feature>
<dbReference type="PANTHER" id="PTHR45532:SF1">
    <property type="entry name" value="WD REPEAT-CONTAINING PROTEIN 97"/>
    <property type="match status" value="1"/>
</dbReference>